<dbReference type="RefSeq" id="WP_036619823.1">
    <property type="nucleotide sequence ID" value="NZ_BGML01000011.1"/>
</dbReference>
<dbReference type="Proteomes" id="UP000029278">
    <property type="component" value="Unassembled WGS sequence"/>
</dbReference>
<dbReference type="AlphaFoldDB" id="A0A090ZIU0"/>
<dbReference type="OrthoDB" id="2889126at2"/>
<dbReference type="GeneID" id="77011558"/>
<evidence type="ECO:0000313" key="3">
    <source>
        <dbReference type="Proteomes" id="UP000029278"/>
    </source>
</evidence>
<dbReference type="PATRIC" id="fig|44252.3.peg.1264"/>
<evidence type="ECO:0000313" key="1">
    <source>
        <dbReference type="EMBL" id="KFN10537.1"/>
    </source>
</evidence>
<name>A0A090ZIU0_PAEMA</name>
<comment type="caution">
    <text evidence="1">The sequence shown here is derived from an EMBL/GenBank/DDBJ whole genome shotgun (WGS) entry which is preliminary data.</text>
</comment>
<protein>
    <submittedName>
        <fullName evidence="1">Uncharacterized protein</fullName>
    </submittedName>
</protein>
<gene>
    <name evidence="1" type="ORF">DJ90_802</name>
    <name evidence="2" type="ORF">GNQ08_05200</name>
</gene>
<accession>A0A090ZIU0</accession>
<dbReference type="EMBL" id="JMQA01000018">
    <property type="protein sequence ID" value="KFN10537.1"/>
    <property type="molecule type" value="Genomic_DNA"/>
</dbReference>
<dbReference type="STRING" id="44252.DJ90_802"/>
<dbReference type="EMBL" id="WNZZ01000003">
    <property type="protein sequence ID" value="MUG21826.1"/>
    <property type="molecule type" value="Genomic_DNA"/>
</dbReference>
<proteinExistence type="predicted"/>
<organism evidence="1 3">
    <name type="scientific">Paenibacillus macerans</name>
    <name type="common">Bacillus macerans</name>
    <dbReference type="NCBI Taxonomy" id="44252"/>
    <lineage>
        <taxon>Bacteria</taxon>
        <taxon>Bacillati</taxon>
        <taxon>Bacillota</taxon>
        <taxon>Bacilli</taxon>
        <taxon>Bacillales</taxon>
        <taxon>Paenibacillaceae</taxon>
        <taxon>Paenibacillus</taxon>
    </lineage>
</organism>
<evidence type="ECO:0000313" key="4">
    <source>
        <dbReference type="Proteomes" id="UP000442469"/>
    </source>
</evidence>
<keyword evidence="3" id="KW-1185">Reference proteome</keyword>
<reference evidence="2 4" key="2">
    <citation type="submission" date="2019-11" db="EMBL/GenBank/DDBJ databases">
        <title>Draft genome sequences of five Paenibacillus species of dairy origin.</title>
        <authorList>
            <person name="Olajide A.M."/>
            <person name="Chen S."/>
            <person name="Lapointe G."/>
        </authorList>
    </citation>
    <scope>NUCLEOTIDE SEQUENCE [LARGE SCALE GENOMIC DNA]</scope>
    <source>
        <strain evidence="2 4">3CT49</strain>
    </source>
</reference>
<dbReference type="HOGENOM" id="CLU_181505_0_0_9"/>
<evidence type="ECO:0000313" key="2">
    <source>
        <dbReference type="EMBL" id="MUG21826.1"/>
    </source>
</evidence>
<dbReference type="Proteomes" id="UP000442469">
    <property type="component" value="Unassembled WGS sequence"/>
</dbReference>
<reference evidence="1 3" key="1">
    <citation type="submission" date="2014-04" db="EMBL/GenBank/DDBJ databases">
        <authorList>
            <person name="Bishop-Lilly K.A."/>
            <person name="Broomall S.M."/>
            <person name="Chain P.S."/>
            <person name="Chertkov O."/>
            <person name="Coyne S.R."/>
            <person name="Daligault H.E."/>
            <person name="Davenport K.W."/>
            <person name="Erkkila T."/>
            <person name="Frey K.G."/>
            <person name="Gibbons H.S."/>
            <person name="Gu W."/>
            <person name="Jaissle J."/>
            <person name="Johnson S.L."/>
            <person name="Koroleva G.I."/>
            <person name="Ladner J.T."/>
            <person name="Lo C.-C."/>
            <person name="Minogue T.D."/>
            <person name="Munk C."/>
            <person name="Palacios G.F."/>
            <person name="Redden C.L."/>
            <person name="Rosenzweig C.N."/>
            <person name="Scholz M.B."/>
            <person name="Teshima H."/>
            <person name="Xu Y."/>
        </authorList>
    </citation>
    <scope>NUCLEOTIDE SEQUENCE [LARGE SCALE GENOMIC DNA]</scope>
    <source>
        <strain evidence="1 3">8244</strain>
    </source>
</reference>
<sequence>MIPFNRSWPYDVVMGDVYVQDCPFCGAGNVLLPLKPRDLKSISEGKKKLLVFPCCGNKVHVLDCDNDYLLTDTVLRR</sequence>